<dbReference type="RefSeq" id="WP_184933706.1">
    <property type="nucleotide sequence ID" value="NZ_JACHJV010000001.1"/>
</dbReference>
<sequence length="258" mass="25965">MTASTATARFADRTVLVTGGGSGLGRAIALAFAAEGAKVVVSGRTAQSLDETVQLIGTAGGRGLAVVADTARPAEVEALVQRTVEAFGGLDVAVNNAGILRGIGPIAEVELDDWQEQLNTNVTGVWLAMKHEIAHMKAHGGGAIVNIASNLGAHRRVPNMVAYATSKAAVSALTRGAALDHIGDGVRINAVSPGSSATTMSLRPGESEAQRADRIKSGTPLGRLAQVEEVAAAVLYLASDAAGAVVGADLVIDSGSAA</sequence>
<comment type="similarity">
    <text evidence="1">Belongs to the short-chain dehydrogenases/reductases (SDR) family.</text>
</comment>
<dbReference type="PRINTS" id="PR00080">
    <property type="entry name" value="SDRFAMILY"/>
</dbReference>
<dbReference type="InterPro" id="IPR036291">
    <property type="entry name" value="NAD(P)-bd_dom_sf"/>
</dbReference>
<dbReference type="Pfam" id="PF13561">
    <property type="entry name" value="adh_short_C2"/>
    <property type="match status" value="1"/>
</dbReference>
<accession>A0A7W7QY88</accession>
<protein>
    <submittedName>
        <fullName evidence="3">NAD(P)-dependent dehydrogenase (Short-subunit alcohol dehydrogenase family)</fullName>
    </submittedName>
</protein>
<name>A0A7W7QY88_KITKI</name>
<comment type="caution">
    <text evidence="3">The sequence shown here is derived from an EMBL/GenBank/DDBJ whole genome shotgun (WGS) entry which is preliminary data.</text>
</comment>
<keyword evidence="2" id="KW-0560">Oxidoreductase</keyword>
<dbReference type="FunFam" id="3.40.50.720:FF:000084">
    <property type="entry name" value="Short-chain dehydrogenase reductase"/>
    <property type="match status" value="1"/>
</dbReference>
<dbReference type="CDD" id="cd05233">
    <property type="entry name" value="SDR_c"/>
    <property type="match status" value="1"/>
</dbReference>
<proteinExistence type="inferred from homology"/>
<dbReference type="InterPro" id="IPR020904">
    <property type="entry name" value="Sc_DH/Rdtase_CS"/>
</dbReference>
<reference evidence="3 4" key="1">
    <citation type="submission" date="2020-08" db="EMBL/GenBank/DDBJ databases">
        <title>Sequencing the genomes of 1000 actinobacteria strains.</title>
        <authorList>
            <person name="Klenk H.-P."/>
        </authorList>
    </citation>
    <scope>NUCLEOTIDE SEQUENCE [LARGE SCALE GENOMIC DNA]</scope>
    <source>
        <strain evidence="3 4">DSM 41654</strain>
    </source>
</reference>
<gene>
    <name evidence="3" type="ORF">FHR34_000349</name>
</gene>
<dbReference type="Proteomes" id="UP000540506">
    <property type="component" value="Unassembled WGS sequence"/>
</dbReference>
<dbReference type="PANTHER" id="PTHR43669">
    <property type="entry name" value="5-KETO-D-GLUCONATE 5-REDUCTASE"/>
    <property type="match status" value="1"/>
</dbReference>
<organism evidence="3 4">
    <name type="scientific">Kitasatospora kifunensis</name>
    <name type="common">Streptomyces kifunensis</name>
    <dbReference type="NCBI Taxonomy" id="58351"/>
    <lineage>
        <taxon>Bacteria</taxon>
        <taxon>Bacillati</taxon>
        <taxon>Actinomycetota</taxon>
        <taxon>Actinomycetes</taxon>
        <taxon>Kitasatosporales</taxon>
        <taxon>Streptomycetaceae</taxon>
        <taxon>Kitasatospora</taxon>
    </lineage>
</organism>
<dbReference type="NCBIfam" id="NF005559">
    <property type="entry name" value="PRK07231.1"/>
    <property type="match status" value="1"/>
</dbReference>
<dbReference type="InterPro" id="IPR002347">
    <property type="entry name" value="SDR_fam"/>
</dbReference>
<dbReference type="GO" id="GO:0016491">
    <property type="term" value="F:oxidoreductase activity"/>
    <property type="evidence" value="ECO:0007669"/>
    <property type="project" value="UniProtKB-KW"/>
</dbReference>
<evidence type="ECO:0000256" key="1">
    <source>
        <dbReference type="ARBA" id="ARBA00006484"/>
    </source>
</evidence>
<dbReference type="PANTHER" id="PTHR43669:SF3">
    <property type="entry name" value="ALCOHOL DEHYDROGENASE, PUTATIVE (AFU_ORTHOLOGUE AFUA_3G03445)-RELATED"/>
    <property type="match status" value="1"/>
</dbReference>
<evidence type="ECO:0000313" key="3">
    <source>
        <dbReference type="EMBL" id="MBB4921356.1"/>
    </source>
</evidence>
<evidence type="ECO:0000256" key="2">
    <source>
        <dbReference type="ARBA" id="ARBA00023002"/>
    </source>
</evidence>
<evidence type="ECO:0000313" key="4">
    <source>
        <dbReference type="Proteomes" id="UP000540506"/>
    </source>
</evidence>
<dbReference type="Gene3D" id="3.40.50.720">
    <property type="entry name" value="NAD(P)-binding Rossmann-like Domain"/>
    <property type="match status" value="1"/>
</dbReference>
<dbReference type="AlphaFoldDB" id="A0A7W7QY88"/>
<dbReference type="PROSITE" id="PS00061">
    <property type="entry name" value="ADH_SHORT"/>
    <property type="match status" value="1"/>
</dbReference>
<dbReference type="EMBL" id="JACHJV010000001">
    <property type="protein sequence ID" value="MBB4921356.1"/>
    <property type="molecule type" value="Genomic_DNA"/>
</dbReference>
<dbReference type="SUPFAM" id="SSF51735">
    <property type="entry name" value="NAD(P)-binding Rossmann-fold domains"/>
    <property type="match status" value="1"/>
</dbReference>
<dbReference type="PRINTS" id="PR00081">
    <property type="entry name" value="GDHRDH"/>
</dbReference>
<keyword evidence="4" id="KW-1185">Reference proteome</keyword>